<evidence type="ECO:0000256" key="8">
    <source>
        <dbReference type="ARBA" id="ARBA00023211"/>
    </source>
</evidence>
<comment type="cofactor">
    <cofactor evidence="10">
        <name>Mg(2+)</name>
        <dbReference type="ChEBI" id="CHEBI:18420"/>
    </cofactor>
    <cofactor evidence="10">
        <name>Mn(2+)</name>
        <dbReference type="ChEBI" id="CHEBI:29035"/>
    </cofactor>
</comment>
<dbReference type="NCBIfam" id="TIGR00287">
    <property type="entry name" value="cas1"/>
    <property type="match status" value="1"/>
</dbReference>
<sequence>MKKLLNTLYVTTQGAYLHQEGEAVVVKVESQEKLRLPIHTLGGIVCFGNVLCSPFLLGLCGERGVGVSYLTEHGRFMSRMQGPVSGNILLRKEQYRKAQTPNEACEVARNLLTGKLTNMRTVLRRAVRDHPESDKDNAMAQASDRLDYMINKIGQTDDIDALRGLEGDTARSYFALFDRMITADKESFYMRERSRRPPLDNLNALLSFLYTLLTHDAVGACEGVGLDPQMGFLHAMRPGRPSLALDLMEEFRSVIADRLALSLINLRQINGKGFKTTETGAVVMDDETRKTVLVSYQKRKQEEIMHPYLQEKAPVGLLLHLQALFLARHLRGDIDGYPPFFWR</sequence>
<dbReference type="EMBL" id="JACQXR010000112">
    <property type="protein sequence ID" value="MBI4727253.1"/>
    <property type="molecule type" value="Genomic_DNA"/>
</dbReference>
<comment type="subunit">
    <text evidence="9 10">Homodimer, forms a heterotetramer with a Cas2 homodimer.</text>
</comment>
<keyword evidence="7 10" id="KW-0238">DNA-binding</keyword>
<reference evidence="11" key="1">
    <citation type="submission" date="2020-07" db="EMBL/GenBank/DDBJ databases">
        <title>Huge and variable diversity of episymbiotic CPR bacteria and DPANN archaea in groundwater ecosystems.</title>
        <authorList>
            <person name="He C.Y."/>
            <person name="Keren R."/>
            <person name="Whittaker M."/>
            <person name="Farag I.F."/>
            <person name="Doudna J."/>
            <person name="Cate J.H.D."/>
            <person name="Banfield J.F."/>
        </authorList>
    </citation>
    <scope>NUCLEOTIDE SEQUENCE</scope>
    <source>
        <strain evidence="11">NC_groundwater_1520_Pr4_B-0.1um_53_5</strain>
    </source>
</reference>
<dbReference type="Gene3D" id="3.100.10.20">
    <property type="entry name" value="CRISPR-associated endonuclease Cas1, N-terminal domain"/>
    <property type="match status" value="1"/>
</dbReference>
<evidence type="ECO:0000256" key="5">
    <source>
        <dbReference type="ARBA" id="ARBA00022842"/>
    </source>
</evidence>
<feature type="binding site" evidence="10">
    <location>
        <position position="249"/>
    </location>
    <ligand>
        <name>Mn(2+)</name>
        <dbReference type="ChEBI" id="CHEBI:29035"/>
    </ligand>
</feature>
<keyword evidence="2 10" id="KW-0479">Metal-binding</keyword>
<dbReference type="GO" id="GO:0051607">
    <property type="term" value="P:defense response to virus"/>
    <property type="evidence" value="ECO:0007669"/>
    <property type="project" value="UniProtKB-UniRule"/>
</dbReference>
<comment type="caution">
    <text evidence="11">The sequence shown here is derived from an EMBL/GenBank/DDBJ whole genome shotgun (WGS) entry which is preliminary data.</text>
</comment>
<evidence type="ECO:0000256" key="7">
    <source>
        <dbReference type="ARBA" id="ARBA00023125"/>
    </source>
</evidence>
<dbReference type="InterPro" id="IPR050646">
    <property type="entry name" value="Cas1"/>
</dbReference>
<feature type="binding site" evidence="10">
    <location>
        <position position="166"/>
    </location>
    <ligand>
        <name>Mn(2+)</name>
        <dbReference type="ChEBI" id="CHEBI:29035"/>
    </ligand>
</feature>
<accession>A0A933IF26</accession>
<evidence type="ECO:0000256" key="2">
    <source>
        <dbReference type="ARBA" id="ARBA00022723"/>
    </source>
</evidence>
<comment type="similarity">
    <text evidence="10">Belongs to the CRISPR-associated endonuclease Cas1 family.</text>
</comment>
<name>A0A933IF26_UNCT6</name>
<dbReference type="InterPro" id="IPR019856">
    <property type="entry name" value="CRISPR-assoc_Cas1_DVULG"/>
</dbReference>
<keyword evidence="4 10" id="KW-0378">Hydrolase</keyword>
<dbReference type="EC" id="3.1.-.-" evidence="10"/>
<dbReference type="PANTHER" id="PTHR34353:SF2">
    <property type="entry name" value="CRISPR-ASSOCIATED ENDONUCLEASE CAS1 1"/>
    <property type="match status" value="1"/>
</dbReference>
<dbReference type="Proteomes" id="UP000736328">
    <property type="component" value="Unassembled WGS sequence"/>
</dbReference>
<dbReference type="Gene3D" id="1.20.120.920">
    <property type="entry name" value="CRISPR-associated endonuclease Cas1, C-terminal domain"/>
    <property type="match status" value="1"/>
</dbReference>
<dbReference type="GO" id="GO:0016787">
    <property type="term" value="F:hydrolase activity"/>
    <property type="evidence" value="ECO:0007669"/>
    <property type="project" value="UniProtKB-KW"/>
</dbReference>
<keyword evidence="8 10" id="KW-0464">Manganese</keyword>
<dbReference type="GO" id="GO:0043571">
    <property type="term" value="P:maintenance of CRISPR repeat elements"/>
    <property type="evidence" value="ECO:0007669"/>
    <property type="project" value="UniProtKB-UniRule"/>
</dbReference>
<dbReference type="PANTHER" id="PTHR34353">
    <property type="entry name" value="CRISPR-ASSOCIATED ENDONUCLEASE CAS1 1"/>
    <property type="match status" value="1"/>
</dbReference>
<keyword evidence="6 10" id="KW-0051">Antiviral defense</keyword>
<dbReference type="GO" id="GO:0004520">
    <property type="term" value="F:DNA endonuclease activity"/>
    <property type="evidence" value="ECO:0007669"/>
    <property type="project" value="InterPro"/>
</dbReference>
<evidence type="ECO:0000313" key="12">
    <source>
        <dbReference type="Proteomes" id="UP000736328"/>
    </source>
</evidence>
<evidence type="ECO:0000256" key="1">
    <source>
        <dbReference type="ARBA" id="ARBA00022722"/>
    </source>
</evidence>
<proteinExistence type="inferred from homology"/>
<evidence type="ECO:0000256" key="3">
    <source>
        <dbReference type="ARBA" id="ARBA00022759"/>
    </source>
</evidence>
<dbReference type="GO" id="GO:0003677">
    <property type="term" value="F:DNA binding"/>
    <property type="evidence" value="ECO:0007669"/>
    <property type="project" value="UniProtKB-KW"/>
</dbReference>
<evidence type="ECO:0000256" key="9">
    <source>
        <dbReference type="ARBA" id="ARBA00038592"/>
    </source>
</evidence>
<comment type="function">
    <text evidence="10">CRISPR (clustered regularly interspaced short palindromic repeat), is an adaptive immune system that provides protection against mobile genetic elements (viruses, transposable elements and conjugative plasmids). CRISPR clusters contain spacers, sequences complementary to antecedent mobile elements, and target invading nucleic acids. CRISPR clusters are transcribed and processed into CRISPR RNA (crRNA). Acts as a dsDNA endonuclease. Involved in the integration of spacer DNA into the CRISPR cassette.</text>
</comment>
<organism evidence="11 12">
    <name type="scientific">candidate division TA06 bacterium</name>
    <dbReference type="NCBI Taxonomy" id="2250710"/>
    <lineage>
        <taxon>Bacteria</taxon>
        <taxon>Bacteria division TA06</taxon>
    </lineage>
</organism>
<protein>
    <recommendedName>
        <fullName evidence="10">CRISPR-associated endonuclease Cas1</fullName>
        <ecNumber evidence="10">3.1.-.-</ecNumber>
    </recommendedName>
</protein>
<evidence type="ECO:0000256" key="6">
    <source>
        <dbReference type="ARBA" id="ARBA00023118"/>
    </source>
</evidence>
<dbReference type="GO" id="GO:0046872">
    <property type="term" value="F:metal ion binding"/>
    <property type="evidence" value="ECO:0007669"/>
    <property type="project" value="UniProtKB-UniRule"/>
</dbReference>
<feature type="binding site" evidence="10">
    <location>
        <position position="234"/>
    </location>
    <ligand>
        <name>Mn(2+)</name>
        <dbReference type="ChEBI" id="CHEBI:29035"/>
    </ligand>
</feature>
<evidence type="ECO:0000313" key="11">
    <source>
        <dbReference type="EMBL" id="MBI4727253.1"/>
    </source>
</evidence>
<evidence type="ECO:0000256" key="4">
    <source>
        <dbReference type="ARBA" id="ARBA00022801"/>
    </source>
</evidence>
<evidence type="ECO:0000256" key="10">
    <source>
        <dbReference type="HAMAP-Rule" id="MF_01470"/>
    </source>
</evidence>
<keyword evidence="3 10" id="KW-0255">Endonuclease</keyword>
<dbReference type="InterPro" id="IPR002729">
    <property type="entry name" value="CRISPR-assoc_Cas1"/>
</dbReference>
<dbReference type="Pfam" id="PF01867">
    <property type="entry name" value="Cas_Cas1"/>
    <property type="match status" value="1"/>
</dbReference>
<dbReference type="InterPro" id="IPR042206">
    <property type="entry name" value="CRISPR-assoc_Cas1_C"/>
</dbReference>
<dbReference type="HAMAP" id="MF_01470">
    <property type="entry name" value="Cas1"/>
    <property type="match status" value="1"/>
</dbReference>
<dbReference type="AlphaFoldDB" id="A0A933IF26"/>
<keyword evidence="1 10" id="KW-0540">Nuclease</keyword>
<dbReference type="NCBIfam" id="TIGR03640">
    <property type="entry name" value="cas1_DVULG"/>
    <property type="match status" value="1"/>
</dbReference>
<dbReference type="InterPro" id="IPR042211">
    <property type="entry name" value="CRISPR-assoc_Cas1_N"/>
</dbReference>
<dbReference type="CDD" id="cd09721">
    <property type="entry name" value="Cas1_I-C"/>
    <property type="match status" value="1"/>
</dbReference>
<keyword evidence="5 10" id="KW-0460">Magnesium</keyword>
<gene>
    <name evidence="11" type="primary">cas1c</name>
    <name evidence="10" type="synonym">cas1</name>
    <name evidence="11" type="ORF">HY768_08560</name>
</gene>